<reference evidence="1 2" key="1">
    <citation type="submission" date="2022-05" db="EMBL/GenBank/DDBJ databases">
        <title>Novel Pseudomonas spp. Isolated from a Rainbow Trout Aquaculture Facility.</title>
        <authorList>
            <person name="Testerman T."/>
            <person name="Graf J."/>
        </authorList>
    </citation>
    <scope>NUCLEOTIDE SEQUENCE [LARGE SCALE GENOMIC DNA]</scope>
    <source>
        <strain evidence="1 2">ID681</strain>
    </source>
</reference>
<keyword evidence="2" id="KW-1185">Reference proteome</keyword>
<dbReference type="EMBL" id="JAMDGY010000108">
    <property type="protein sequence ID" value="MDD0993790.1"/>
    <property type="molecule type" value="Genomic_DNA"/>
</dbReference>
<organism evidence="1 2">
    <name type="scientific">Pseudomonas fontis</name>
    <dbReference type="NCBI Taxonomy" id="2942633"/>
    <lineage>
        <taxon>Bacteria</taxon>
        <taxon>Pseudomonadati</taxon>
        <taxon>Pseudomonadota</taxon>
        <taxon>Gammaproteobacteria</taxon>
        <taxon>Pseudomonadales</taxon>
        <taxon>Pseudomonadaceae</taxon>
        <taxon>Pseudomonas</taxon>
    </lineage>
</organism>
<accession>A0ABT5P054</accession>
<proteinExistence type="predicted"/>
<protein>
    <recommendedName>
        <fullName evidence="3">Phage protein</fullName>
    </recommendedName>
</protein>
<dbReference type="RefSeq" id="WP_273913546.1">
    <property type="nucleotide sequence ID" value="NZ_JAMDGX010000090.1"/>
</dbReference>
<comment type="caution">
    <text evidence="1">The sequence shown here is derived from an EMBL/GenBank/DDBJ whole genome shotgun (WGS) entry which is preliminary data.</text>
</comment>
<sequence length="119" mass="12946">MPLLPKEIIVADFVLNGCVVVQAATVAINLQQLEDEGFITSVQPNYPLAMHDGQLAYYCKHLNSEVGEEDAFGSSWICTRVGAFLTIYRLDGESGDLGRKAINDAADDVALAEGAKRDW</sequence>
<evidence type="ECO:0008006" key="3">
    <source>
        <dbReference type="Google" id="ProtNLM"/>
    </source>
</evidence>
<dbReference type="Proteomes" id="UP001148203">
    <property type="component" value="Unassembled WGS sequence"/>
</dbReference>
<evidence type="ECO:0000313" key="1">
    <source>
        <dbReference type="EMBL" id="MDD0993790.1"/>
    </source>
</evidence>
<gene>
    <name evidence="1" type="ORF">M5G11_24995</name>
</gene>
<evidence type="ECO:0000313" key="2">
    <source>
        <dbReference type="Proteomes" id="UP001148203"/>
    </source>
</evidence>
<name>A0ABT5P054_9PSED</name>